<gene>
    <name evidence="1" type="ORF">FB561_5941</name>
</gene>
<organism evidence="1 2">
    <name type="scientific">Kribbella amoyensis</name>
    <dbReference type="NCBI Taxonomy" id="996641"/>
    <lineage>
        <taxon>Bacteria</taxon>
        <taxon>Bacillati</taxon>
        <taxon>Actinomycetota</taxon>
        <taxon>Actinomycetes</taxon>
        <taxon>Propionibacteriales</taxon>
        <taxon>Kribbellaceae</taxon>
        <taxon>Kribbella</taxon>
    </lineage>
</organism>
<dbReference type="AlphaFoldDB" id="A0A561C116"/>
<evidence type="ECO:0000313" key="2">
    <source>
        <dbReference type="Proteomes" id="UP000318380"/>
    </source>
</evidence>
<protein>
    <submittedName>
        <fullName evidence="1">Uncharacterized protein</fullName>
    </submittedName>
</protein>
<sequence length="63" mass="7136">MGFEWSGRVAEDPPELERDARDWPILHPACGVLNPANRHACVLGDHQGFHRDDTGMRWLDNGL</sequence>
<evidence type="ECO:0000313" key="1">
    <source>
        <dbReference type="EMBL" id="TWD84747.1"/>
    </source>
</evidence>
<proteinExistence type="predicted"/>
<keyword evidence="2" id="KW-1185">Reference proteome</keyword>
<accession>A0A561C116</accession>
<comment type="caution">
    <text evidence="1">The sequence shown here is derived from an EMBL/GenBank/DDBJ whole genome shotgun (WGS) entry which is preliminary data.</text>
</comment>
<reference evidence="1 2" key="1">
    <citation type="submission" date="2019-06" db="EMBL/GenBank/DDBJ databases">
        <title>Sequencing the genomes of 1000 actinobacteria strains.</title>
        <authorList>
            <person name="Klenk H.-P."/>
        </authorList>
    </citation>
    <scope>NUCLEOTIDE SEQUENCE [LARGE SCALE GENOMIC DNA]</scope>
    <source>
        <strain evidence="1 2">DSM 24683</strain>
    </source>
</reference>
<dbReference type="EMBL" id="VIVK01000001">
    <property type="protein sequence ID" value="TWD84747.1"/>
    <property type="molecule type" value="Genomic_DNA"/>
</dbReference>
<dbReference type="Proteomes" id="UP000318380">
    <property type="component" value="Unassembled WGS sequence"/>
</dbReference>
<name>A0A561C116_9ACTN</name>